<proteinExistence type="predicted"/>
<sequence length="365" mass="40208">MVNLQESSDTQAGSTPVEIRDADPPFNHSTADFIFRSRDHVDFRVHKALVSLASPSFDGLLSLPPPITDGIVSINEVKDGLPVIPFPEDQQTLLYLLCSCHGFAPDVLPPLTVQGLKSVCAAHDKYVITAIHPRVHDTFISVAKEDPVAVYAIACHYRMDKLMLAAAKLSLLEPALHLSHSPELGLITGLQYSNLIHYHQECKEVAANFASKDWSWCHSLSDVPLGQATSACPTCRTQLILEPTTVVNGSVLDGNTGKYIFYAPSWWFQFLTDGTTSAKLKETPCGSAIRDRAFLAPVLKKAVSCANVECRLGVPEMLDFCDRFAAAVDEAVSRVRFLRILLRLPYTCLILLRRQVTFPTAYPNT</sequence>
<dbReference type="Proteomes" id="UP000298327">
    <property type="component" value="Unassembled WGS sequence"/>
</dbReference>
<keyword evidence="3" id="KW-1185">Reference proteome</keyword>
<evidence type="ECO:0000313" key="3">
    <source>
        <dbReference type="Proteomes" id="UP000298327"/>
    </source>
</evidence>
<evidence type="ECO:0000313" key="2">
    <source>
        <dbReference type="EMBL" id="TFY71124.1"/>
    </source>
</evidence>
<feature type="compositionally biased region" description="Polar residues" evidence="1">
    <location>
        <begin position="1"/>
        <end position="14"/>
    </location>
</feature>
<reference evidence="2 3" key="1">
    <citation type="submission" date="2019-02" db="EMBL/GenBank/DDBJ databases">
        <title>Genome sequencing of the rare red list fungi Dentipellis fragilis.</title>
        <authorList>
            <person name="Buettner E."/>
            <person name="Kellner H."/>
        </authorList>
    </citation>
    <scope>NUCLEOTIDE SEQUENCE [LARGE SCALE GENOMIC DNA]</scope>
    <source>
        <strain evidence="2 3">DSM 105465</strain>
    </source>
</reference>
<feature type="region of interest" description="Disordered" evidence="1">
    <location>
        <begin position="1"/>
        <end position="24"/>
    </location>
</feature>
<gene>
    <name evidence="2" type="ORF">EVG20_g1886</name>
</gene>
<dbReference type="OrthoDB" id="3357985at2759"/>
<dbReference type="Gene3D" id="3.30.710.10">
    <property type="entry name" value="Potassium Channel Kv1.1, Chain A"/>
    <property type="match status" value="1"/>
</dbReference>
<comment type="caution">
    <text evidence="2">The sequence shown here is derived from an EMBL/GenBank/DDBJ whole genome shotgun (WGS) entry which is preliminary data.</text>
</comment>
<dbReference type="InterPro" id="IPR011333">
    <property type="entry name" value="SKP1/BTB/POZ_sf"/>
</dbReference>
<dbReference type="AlphaFoldDB" id="A0A4Y9Z9I5"/>
<name>A0A4Y9Z9I5_9AGAM</name>
<organism evidence="2 3">
    <name type="scientific">Dentipellis fragilis</name>
    <dbReference type="NCBI Taxonomy" id="205917"/>
    <lineage>
        <taxon>Eukaryota</taxon>
        <taxon>Fungi</taxon>
        <taxon>Dikarya</taxon>
        <taxon>Basidiomycota</taxon>
        <taxon>Agaricomycotina</taxon>
        <taxon>Agaricomycetes</taxon>
        <taxon>Russulales</taxon>
        <taxon>Hericiaceae</taxon>
        <taxon>Dentipellis</taxon>
    </lineage>
</organism>
<dbReference type="EMBL" id="SEOQ01000066">
    <property type="protein sequence ID" value="TFY71124.1"/>
    <property type="molecule type" value="Genomic_DNA"/>
</dbReference>
<protein>
    <recommendedName>
        <fullName evidence="4">BTB domain-containing protein</fullName>
    </recommendedName>
</protein>
<evidence type="ECO:0000256" key="1">
    <source>
        <dbReference type="SAM" id="MobiDB-lite"/>
    </source>
</evidence>
<evidence type="ECO:0008006" key="4">
    <source>
        <dbReference type="Google" id="ProtNLM"/>
    </source>
</evidence>
<accession>A0A4Y9Z9I5</accession>